<evidence type="ECO:0000313" key="9">
    <source>
        <dbReference type="EMBL" id="VAH24651.1"/>
    </source>
</evidence>
<dbReference type="EMBL" id="LT934113">
    <property type="protein sequence ID" value="VAH24651.1"/>
    <property type="molecule type" value="Genomic_DNA"/>
</dbReference>
<dbReference type="Proteomes" id="UP000324705">
    <property type="component" value="Chromosome 2A"/>
</dbReference>
<dbReference type="Gramene" id="TRITD2Av1G006440.1">
    <property type="protein sequence ID" value="TRITD2Av1G006440.1"/>
    <property type="gene ID" value="TRITD2Av1G006440"/>
</dbReference>
<reference evidence="9 10" key="1">
    <citation type="submission" date="2017-09" db="EMBL/GenBank/DDBJ databases">
        <authorList>
            <consortium name="International Durum Wheat Genome Sequencing Consortium (IDWGSC)"/>
            <person name="Milanesi L."/>
        </authorList>
    </citation>
    <scope>NUCLEOTIDE SEQUENCE [LARGE SCALE GENOMIC DNA]</scope>
    <source>
        <strain evidence="10">cv. Svevo</strain>
    </source>
</reference>
<feature type="signal peptide" evidence="8">
    <location>
        <begin position="1"/>
        <end position="24"/>
    </location>
</feature>
<keyword evidence="7" id="KW-0560">Oxidoreductase</keyword>
<dbReference type="Gene3D" id="1.10.630.10">
    <property type="entry name" value="Cytochrome P450"/>
    <property type="match status" value="1"/>
</dbReference>
<evidence type="ECO:0000313" key="10">
    <source>
        <dbReference type="Proteomes" id="UP000324705"/>
    </source>
</evidence>
<name>A0A9R1NGP6_TRITD</name>
<dbReference type="PANTHER" id="PTHR24298">
    <property type="entry name" value="FLAVONOID 3'-MONOOXYGENASE-RELATED"/>
    <property type="match status" value="1"/>
</dbReference>
<dbReference type="InterPro" id="IPR017972">
    <property type="entry name" value="Cyt_P450_CS"/>
</dbReference>
<dbReference type="SUPFAM" id="SSF48264">
    <property type="entry name" value="Cytochrome P450"/>
    <property type="match status" value="1"/>
</dbReference>
<dbReference type="Pfam" id="PF00067">
    <property type="entry name" value="p450"/>
    <property type="match status" value="1"/>
</dbReference>
<comment type="similarity">
    <text evidence="7">Belongs to the cytochrome P450 family.</text>
</comment>
<protein>
    <submittedName>
        <fullName evidence="9">Uncharacterized protein</fullName>
    </submittedName>
</protein>
<organism evidence="9 10">
    <name type="scientific">Triticum turgidum subsp. durum</name>
    <name type="common">Durum wheat</name>
    <name type="synonym">Triticum durum</name>
    <dbReference type="NCBI Taxonomy" id="4567"/>
    <lineage>
        <taxon>Eukaryota</taxon>
        <taxon>Viridiplantae</taxon>
        <taxon>Streptophyta</taxon>
        <taxon>Embryophyta</taxon>
        <taxon>Tracheophyta</taxon>
        <taxon>Spermatophyta</taxon>
        <taxon>Magnoliopsida</taxon>
        <taxon>Liliopsida</taxon>
        <taxon>Poales</taxon>
        <taxon>Poaceae</taxon>
        <taxon>BOP clade</taxon>
        <taxon>Pooideae</taxon>
        <taxon>Triticodae</taxon>
        <taxon>Triticeae</taxon>
        <taxon>Triticinae</taxon>
        <taxon>Triticum</taxon>
    </lineage>
</organism>
<sequence length="555" mass="61529">MDQLLVLLAFLLCGLLAVFRRGRAPPPPPSLAMHKISDPAVAHRALVENADAFSNRPPARLHVAQAARRRGQRNENLNTMAHGPHWRALRCNLTAETLHPSRLAGLAPLQREAVQGLIAALSSAPRGSREEVTEVHQHLYGAVFSVVARLCFGDVVDEDHVRAMRHDIQRFQLAIGLVKPFTATGSVMEKLVEWRWLRRLFAIDVRLKELFLPPIEAWRRAVRSPRPRDDNGRRPYVESLIDLRVPNEDGGRRALRDEEMVRLISEFLGAGTGTVVASLEWALAHLVDKPEVQEKLHCEVNDGEVSRVGAGMPYLHAIVLETLRMHPPLPVIPRHVHANAVGVLAGGMAVPLPAGDFYVNFSAGDIGRDSKIWKDPDEFLPERFLTGGDGEGIGPLPAPKQIRMMPFGAGHRFCPGVGMAMVNMKCFLAALVCEFEWAPPTGIAAVDLTELDSFFKVMKKPLSARVTRRSSYPMSIGPPPQEKLTRENYLMWKAIVLPQIKGAQMGHHLDPESQAPPETLTITNDGKEEQIVNLSHVLYGQQSMPCLLPKIKLKP</sequence>
<evidence type="ECO:0000256" key="7">
    <source>
        <dbReference type="RuleBase" id="RU000461"/>
    </source>
</evidence>
<evidence type="ECO:0000256" key="3">
    <source>
        <dbReference type="ARBA" id="ARBA00022723"/>
    </source>
</evidence>
<keyword evidence="7" id="KW-0503">Monooxygenase</keyword>
<keyword evidence="6 7" id="KW-0349">Heme</keyword>
<keyword evidence="2" id="KW-0812">Transmembrane</keyword>
<keyword evidence="8" id="KW-0732">Signal</keyword>
<dbReference type="AlphaFoldDB" id="A0A9R1NGP6"/>
<dbReference type="InterPro" id="IPR036396">
    <property type="entry name" value="Cyt_P450_sf"/>
</dbReference>
<dbReference type="PANTHER" id="PTHR24298:SF389">
    <property type="entry name" value="OS04G0128400 PROTEIN"/>
    <property type="match status" value="1"/>
</dbReference>
<comment type="cofactor">
    <cofactor evidence="6">
        <name>heme</name>
        <dbReference type="ChEBI" id="CHEBI:30413"/>
    </cofactor>
</comment>
<dbReference type="InterPro" id="IPR001128">
    <property type="entry name" value="Cyt_P450"/>
</dbReference>
<dbReference type="OMA" id="RENYLMW"/>
<feature type="chain" id="PRO_5040201229" evidence="8">
    <location>
        <begin position="25"/>
        <end position="555"/>
    </location>
</feature>
<dbReference type="PRINTS" id="PR00463">
    <property type="entry name" value="EP450I"/>
</dbReference>
<feature type="binding site" description="axial binding residue" evidence="6">
    <location>
        <position position="414"/>
    </location>
    <ligand>
        <name>heme</name>
        <dbReference type="ChEBI" id="CHEBI:30413"/>
    </ligand>
    <ligandPart>
        <name>Fe</name>
        <dbReference type="ChEBI" id="CHEBI:18248"/>
    </ligandPart>
</feature>
<proteinExistence type="inferred from homology"/>
<evidence type="ECO:0000256" key="1">
    <source>
        <dbReference type="ARBA" id="ARBA00004167"/>
    </source>
</evidence>
<evidence type="ECO:0000256" key="6">
    <source>
        <dbReference type="PIRSR" id="PIRSR602401-1"/>
    </source>
</evidence>
<comment type="subcellular location">
    <subcellularLocation>
        <location evidence="1">Membrane</location>
        <topology evidence="1">Single-pass membrane protein</topology>
    </subcellularLocation>
</comment>
<accession>A0A9R1NGP6</accession>
<dbReference type="GO" id="GO:0016709">
    <property type="term" value="F:oxidoreductase activity, acting on paired donors, with incorporation or reduction of molecular oxygen, NAD(P)H as one donor, and incorporation of one atom of oxygen"/>
    <property type="evidence" value="ECO:0007669"/>
    <property type="project" value="TreeGrafter"/>
</dbReference>
<keyword evidence="5" id="KW-0472">Membrane</keyword>
<keyword evidence="3 6" id="KW-0479">Metal-binding</keyword>
<dbReference type="GO" id="GO:0016020">
    <property type="term" value="C:membrane"/>
    <property type="evidence" value="ECO:0007669"/>
    <property type="project" value="UniProtKB-SubCell"/>
</dbReference>
<evidence type="ECO:0000256" key="5">
    <source>
        <dbReference type="ARBA" id="ARBA00023136"/>
    </source>
</evidence>
<dbReference type="PRINTS" id="PR00385">
    <property type="entry name" value="P450"/>
</dbReference>
<keyword evidence="10" id="KW-1185">Reference proteome</keyword>
<dbReference type="InterPro" id="IPR051103">
    <property type="entry name" value="Plant_metabolite_P450s"/>
</dbReference>
<keyword evidence="6 7" id="KW-0408">Iron</keyword>
<evidence type="ECO:0000256" key="4">
    <source>
        <dbReference type="ARBA" id="ARBA00022989"/>
    </source>
</evidence>
<gene>
    <name evidence="9" type="ORF">TRITD_2Av1G006440</name>
</gene>
<dbReference type="PROSITE" id="PS00086">
    <property type="entry name" value="CYTOCHROME_P450"/>
    <property type="match status" value="1"/>
</dbReference>
<keyword evidence="4" id="KW-1133">Transmembrane helix</keyword>
<dbReference type="GO" id="GO:0005506">
    <property type="term" value="F:iron ion binding"/>
    <property type="evidence" value="ECO:0007669"/>
    <property type="project" value="InterPro"/>
</dbReference>
<dbReference type="InterPro" id="IPR002401">
    <property type="entry name" value="Cyt_P450_E_grp-I"/>
</dbReference>
<evidence type="ECO:0000256" key="8">
    <source>
        <dbReference type="SAM" id="SignalP"/>
    </source>
</evidence>
<evidence type="ECO:0000256" key="2">
    <source>
        <dbReference type="ARBA" id="ARBA00022692"/>
    </source>
</evidence>
<dbReference type="GO" id="GO:0020037">
    <property type="term" value="F:heme binding"/>
    <property type="evidence" value="ECO:0007669"/>
    <property type="project" value="InterPro"/>
</dbReference>